<protein>
    <submittedName>
        <fullName evidence="2">Pathogenesis-related protein 1</fullName>
    </submittedName>
</protein>
<dbReference type="InterPro" id="IPR018244">
    <property type="entry name" value="Allrgn_V5/Tpx1_CS"/>
</dbReference>
<dbReference type="InterPro" id="IPR035940">
    <property type="entry name" value="CAP_sf"/>
</dbReference>
<dbReference type="Pfam" id="PF00188">
    <property type="entry name" value="CAP"/>
    <property type="match status" value="1"/>
</dbReference>
<dbReference type="PANTHER" id="PTHR10334">
    <property type="entry name" value="CYSTEINE-RICH SECRETORY PROTEIN-RELATED"/>
    <property type="match status" value="1"/>
</dbReference>
<dbReference type="PROSITE" id="PS01009">
    <property type="entry name" value="CRISP_1"/>
    <property type="match status" value="1"/>
</dbReference>
<dbReference type="PRINTS" id="PR00837">
    <property type="entry name" value="V5TPXLIKE"/>
</dbReference>
<gene>
    <name evidence="2" type="ORF">TAGGR_2353</name>
</gene>
<dbReference type="Proteomes" id="UP000054976">
    <property type="component" value="Unassembled WGS sequence"/>
</dbReference>
<dbReference type="STRING" id="86166.TAGGR_2353"/>
<dbReference type="SUPFAM" id="SSF55797">
    <property type="entry name" value="PR-1-like"/>
    <property type="match status" value="1"/>
</dbReference>
<dbReference type="FunFam" id="3.40.33.10:FF:000004">
    <property type="entry name" value="CAP, cysteine-rich secretory protein, antigen 5"/>
    <property type="match status" value="1"/>
</dbReference>
<feature type="domain" description="SCP" evidence="1">
    <location>
        <begin position="39"/>
        <end position="172"/>
    </location>
</feature>
<keyword evidence="3" id="KW-1185">Reference proteome</keyword>
<dbReference type="OrthoDB" id="9794228at2"/>
<dbReference type="GO" id="GO:0005576">
    <property type="term" value="C:extracellular region"/>
    <property type="evidence" value="ECO:0007669"/>
    <property type="project" value="InterPro"/>
</dbReference>
<dbReference type="RefSeq" id="WP_059176893.1">
    <property type="nucleotide sequence ID" value="NZ_BCNO01000002.1"/>
</dbReference>
<proteinExistence type="predicted"/>
<evidence type="ECO:0000313" key="3">
    <source>
        <dbReference type="Proteomes" id="UP000054976"/>
    </source>
</evidence>
<dbReference type="Gene3D" id="3.40.33.10">
    <property type="entry name" value="CAP"/>
    <property type="match status" value="1"/>
</dbReference>
<dbReference type="EMBL" id="BCNO01000002">
    <property type="protein sequence ID" value="GAQ95460.1"/>
    <property type="molecule type" value="Genomic_DNA"/>
</dbReference>
<organism evidence="2 3">
    <name type="scientific">Thermodesulfovibrio aggregans</name>
    <dbReference type="NCBI Taxonomy" id="86166"/>
    <lineage>
        <taxon>Bacteria</taxon>
        <taxon>Pseudomonadati</taxon>
        <taxon>Nitrospirota</taxon>
        <taxon>Thermodesulfovibrionia</taxon>
        <taxon>Thermodesulfovibrionales</taxon>
        <taxon>Thermodesulfovibrionaceae</taxon>
        <taxon>Thermodesulfovibrio</taxon>
    </lineage>
</organism>
<dbReference type="InterPro" id="IPR001283">
    <property type="entry name" value="CRISP-related"/>
</dbReference>
<sequence length="176" mass="20544">MRIYVIGFTLLLSLLILINCTGIRQYPAYYRHSAELTLEEKRELLAEHNKWRNQVGVPDLIWSTELEEIAKDWAYKLAKNYGCRMIHSSNKLGENIFWANYAVSAKYVVDYWADERFYYDYASNTCKQGRQCGHYTQLVWSETRQLGCGRALCSSGEEIWVCNYNPAGNVKGKRPY</sequence>
<accession>A0A0U9HRL7</accession>
<name>A0A0U9HRL7_9BACT</name>
<comment type="caution">
    <text evidence="2">The sequence shown here is derived from an EMBL/GenBank/DDBJ whole genome shotgun (WGS) entry which is preliminary data.</text>
</comment>
<dbReference type="AlphaFoldDB" id="A0A0U9HRL7"/>
<evidence type="ECO:0000313" key="2">
    <source>
        <dbReference type="EMBL" id="GAQ95460.1"/>
    </source>
</evidence>
<dbReference type="SMART" id="SM00198">
    <property type="entry name" value="SCP"/>
    <property type="match status" value="1"/>
</dbReference>
<dbReference type="InterPro" id="IPR014044">
    <property type="entry name" value="CAP_dom"/>
</dbReference>
<evidence type="ECO:0000259" key="1">
    <source>
        <dbReference type="SMART" id="SM00198"/>
    </source>
</evidence>
<reference evidence="3" key="1">
    <citation type="submission" date="2016-01" db="EMBL/GenBank/DDBJ databases">
        <title>Draft genome sequence of Thermodesulfovibrio aggregans strain TGE-P1.</title>
        <authorList>
            <person name="Sekiguchi Y."/>
            <person name="Ohashi A."/>
            <person name="Matsuura N."/>
            <person name="Tourlousse M.D."/>
        </authorList>
    </citation>
    <scope>NUCLEOTIDE SEQUENCE [LARGE SCALE GENOMIC DNA]</scope>
    <source>
        <strain evidence="3">TGE-P1</strain>
    </source>
</reference>